<name>A0ABS0QL68_9STAP</name>
<reference evidence="2 3" key="1">
    <citation type="submission" date="2020-12" db="EMBL/GenBank/DDBJ databases">
        <title>Genomic analysis of Staphylococcus felis from a cat with skin infection.</title>
        <authorList>
            <person name="Aslantas O."/>
            <person name="Keskin O."/>
            <person name="Buyukaltay K."/>
            <person name="Gullu Yucetepe A."/>
        </authorList>
    </citation>
    <scope>NUCLEOTIDE SEQUENCE [LARGE SCALE GENOMIC DNA]</scope>
    <source>
        <strain evidence="2 3">HARRANVET</strain>
    </source>
</reference>
<dbReference type="InterPro" id="IPR031807">
    <property type="entry name" value="HicB-like"/>
</dbReference>
<dbReference type="SUPFAM" id="SSF143100">
    <property type="entry name" value="TTHA1013/TTHA0281-like"/>
    <property type="match status" value="1"/>
</dbReference>
<accession>A0ABS0QL68</accession>
<keyword evidence="3" id="KW-1185">Reference proteome</keyword>
<dbReference type="InterPro" id="IPR035069">
    <property type="entry name" value="TTHA1013/TTHA0281-like"/>
</dbReference>
<organism evidence="2 3">
    <name type="scientific">Staphylococcus felis</name>
    <dbReference type="NCBI Taxonomy" id="46127"/>
    <lineage>
        <taxon>Bacteria</taxon>
        <taxon>Bacillati</taxon>
        <taxon>Bacillota</taxon>
        <taxon>Bacilli</taxon>
        <taxon>Bacillales</taxon>
        <taxon>Staphylococcaceae</taxon>
        <taxon>Staphylococcus</taxon>
    </lineage>
</organism>
<evidence type="ECO:0000313" key="3">
    <source>
        <dbReference type="Proteomes" id="UP000597038"/>
    </source>
</evidence>
<comment type="caution">
    <text evidence="2">The sequence shown here is derived from an EMBL/GenBank/DDBJ whole genome shotgun (WGS) entry which is preliminary data.</text>
</comment>
<dbReference type="Proteomes" id="UP000597038">
    <property type="component" value="Unassembled WGS sequence"/>
</dbReference>
<proteinExistence type="predicted"/>
<evidence type="ECO:0000259" key="1">
    <source>
        <dbReference type="Pfam" id="PF15919"/>
    </source>
</evidence>
<evidence type="ECO:0000313" key="2">
    <source>
        <dbReference type="EMBL" id="MBH9579771.1"/>
    </source>
</evidence>
<dbReference type="RefSeq" id="WP_115898097.1">
    <property type="nucleotide sequence ID" value="NZ_JAEDAQ010000001.1"/>
</dbReference>
<sequence length="131" mass="15025">MKYHFYAVLQQEGKDYNVYFPDLPGAITFGNDIEDAVFMAQDALEGHLLVMEDDGDDIPEPSEYKELVNNLEVNEQLQLVTVDTKLVRIKEENKTVNKMVTLPKYMVVLGKEKGINFSQTLQRALKEELNI</sequence>
<protein>
    <submittedName>
        <fullName evidence="2">Type II toxin-antitoxin system HicB family antitoxin</fullName>
    </submittedName>
</protein>
<gene>
    <name evidence="2" type="ORF">I9026_00045</name>
</gene>
<feature type="domain" description="HicB-like antitoxin of toxin-antitoxin system" evidence="1">
    <location>
        <begin position="10"/>
        <end position="107"/>
    </location>
</feature>
<dbReference type="Gene3D" id="3.30.160.250">
    <property type="match status" value="1"/>
</dbReference>
<dbReference type="EMBL" id="JAEDAQ010000001">
    <property type="protein sequence ID" value="MBH9579771.1"/>
    <property type="molecule type" value="Genomic_DNA"/>
</dbReference>
<dbReference type="Pfam" id="PF15919">
    <property type="entry name" value="HicB_lk_antitox"/>
    <property type="match status" value="1"/>
</dbReference>